<dbReference type="RefSeq" id="WP_377368278.1">
    <property type="nucleotide sequence ID" value="NZ_JAOTJD010000007.1"/>
</dbReference>
<feature type="transmembrane region" description="Helical" evidence="2">
    <location>
        <begin position="53"/>
        <end position="72"/>
    </location>
</feature>
<evidence type="ECO:0000313" key="4">
    <source>
        <dbReference type="Proteomes" id="UP001598130"/>
    </source>
</evidence>
<feature type="region of interest" description="Disordered" evidence="1">
    <location>
        <begin position="1"/>
        <end position="34"/>
    </location>
</feature>
<gene>
    <name evidence="3" type="ORF">OCL97_05350</name>
</gene>
<keyword evidence="2" id="KW-0812">Transmembrane</keyword>
<evidence type="ECO:0000256" key="2">
    <source>
        <dbReference type="SAM" id="Phobius"/>
    </source>
</evidence>
<keyword evidence="4" id="KW-1185">Reference proteome</keyword>
<proteinExistence type="predicted"/>
<feature type="compositionally biased region" description="Low complexity" evidence="1">
    <location>
        <begin position="129"/>
        <end position="148"/>
    </location>
</feature>
<name>A0ABW6CJY9_9CAUL</name>
<keyword evidence="2" id="KW-0472">Membrane</keyword>
<evidence type="ECO:0000256" key="1">
    <source>
        <dbReference type="SAM" id="MobiDB-lite"/>
    </source>
</evidence>
<feature type="region of interest" description="Disordered" evidence="1">
    <location>
        <begin position="189"/>
        <end position="214"/>
    </location>
</feature>
<keyword evidence="2" id="KW-1133">Transmembrane helix</keyword>
<protein>
    <submittedName>
        <fullName evidence="3">Uncharacterized protein</fullName>
    </submittedName>
</protein>
<accession>A0ABW6CJY9</accession>
<dbReference type="EMBL" id="JAOTJD010000007">
    <property type="protein sequence ID" value="MFD3263394.1"/>
    <property type="molecule type" value="Genomic_DNA"/>
</dbReference>
<sequence>MTTEYSPFAKPTVAASDLERRDAEPGSDTPMFAETPIYARPKAGRAKGGVNPLVYAAVPAIALAIGAGVMFMGGPKDEAAPPPSATNTMAPAPMLAPTQTAAVTTPPVMAPEAPADTRLARIETPRATARVAPTRVARARPATSAVSAEGSGTNASATIPATPQAYSGLAQTSASAPAAIVVPPVTAAPEAVNPAPSEATPDSAQPEAITVPTP</sequence>
<feature type="region of interest" description="Disordered" evidence="1">
    <location>
        <begin position="129"/>
        <end position="156"/>
    </location>
</feature>
<reference evidence="3 4" key="1">
    <citation type="submission" date="2022-09" db="EMBL/GenBank/DDBJ databases">
        <title>New species of Phenylobacterium.</title>
        <authorList>
            <person name="Mieszkin S."/>
        </authorList>
    </citation>
    <scope>NUCLEOTIDE SEQUENCE [LARGE SCALE GENOMIC DNA]</scope>
    <source>
        <strain evidence="3 4">HK31-G</strain>
    </source>
</reference>
<comment type="caution">
    <text evidence="3">The sequence shown here is derived from an EMBL/GenBank/DDBJ whole genome shotgun (WGS) entry which is preliminary data.</text>
</comment>
<dbReference type="Proteomes" id="UP001598130">
    <property type="component" value="Unassembled WGS sequence"/>
</dbReference>
<evidence type="ECO:0000313" key="3">
    <source>
        <dbReference type="EMBL" id="MFD3263394.1"/>
    </source>
</evidence>
<organism evidence="3 4">
    <name type="scientific">Phenylobacterium ferrooxidans</name>
    <dbReference type="NCBI Taxonomy" id="2982689"/>
    <lineage>
        <taxon>Bacteria</taxon>
        <taxon>Pseudomonadati</taxon>
        <taxon>Pseudomonadota</taxon>
        <taxon>Alphaproteobacteria</taxon>
        <taxon>Caulobacterales</taxon>
        <taxon>Caulobacteraceae</taxon>
        <taxon>Phenylobacterium</taxon>
    </lineage>
</organism>